<keyword evidence="2" id="KW-1185">Reference proteome</keyword>
<gene>
    <name evidence="1" type="ORF">Raf01_90840</name>
</gene>
<comment type="caution">
    <text evidence="1">The sequence shown here is derived from an EMBL/GenBank/DDBJ whole genome shotgun (WGS) entry which is preliminary data.</text>
</comment>
<sequence>MSEPDDLTGRRLPGWDGATCTVCPAQCLGLGRFDVVDRPGPDNRYDPALGWRINIHTGKPTCVHPFRVGLPPGLYASSGQTLLPIPTQPPAPSPAQLELPHDPVDLGAWLVASLRVVPADQMVSALRRAEATAAQRFPAKDIVAAMRRVLSAQLRGQ</sequence>
<evidence type="ECO:0000313" key="2">
    <source>
        <dbReference type="Proteomes" id="UP000642748"/>
    </source>
</evidence>
<name>A0A8J3R3P9_9ACTN</name>
<organism evidence="1 2">
    <name type="scientific">Rugosimonospora africana</name>
    <dbReference type="NCBI Taxonomy" id="556532"/>
    <lineage>
        <taxon>Bacteria</taxon>
        <taxon>Bacillati</taxon>
        <taxon>Actinomycetota</taxon>
        <taxon>Actinomycetes</taxon>
        <taxon>Micromonosporales</taxon>
        <taxon>Micromonosporaceae</taxon>
        <taxon>Rugosimonospora</taxon>
    </lineage>
</organism>
<reference evidence="1" key="1">
    <citation type="submission" date="2021-01" db="EMBL/GenBank/DDBJ databases">
        <title>Whole genome shotgun sequence of Rugosimonospora africana NBRC 104875.</title>
        <authorList>
            <person name="Komaki H."/>
            <person name="Tamura T."/>
        </authorList>
    </citation>
    <scope>NUCLEOTIDE SEQUENCE</scope>
    <source>
        <strain evidence="1">NBRC 104875</strain>
    </source>
</reference>
<dbReference type="Proteomes" id="UP000642748">
    <property type="component" value="Unassembled WGS sequence"/>
</dbReference>
<protein>
    <submittedName>
        <fullName evidence="1">Uncharacterized protein</fullName>
    </submittedName>
</protein>
<dbReference type="AlphaFoldDB" id="A0A8J3R3P9"/>
<dbReference type="EMBL" id="BONZ01000109">
    <property type="protein sequence ID" value="GIH20912.1"/>
    <property type="molecule type" value="Genomic_DNA"/>
</dbReference>
<proteinExistence type="predicted"/>
<dbReference type="RefSeq" id="WP_239134478.1">
    <property type="nucleotide sequence ID" value="NZ_BONZ01000109.1"/>
</dbReference>
<evidence type="ECO:0000313" key="1">
    <source>
        <dbReference type="EMBL" id="GIH20912.1"/>
    </source>
</evidence>
<accession>A0A8J3R3P9</accession>